<comment type="caution">
    <text evidence="2">The sequence shown here is derived from an EMBL/GenBank/DDBJ whole genome shotgun (WGS) entry which is preliminary data.</text>
</comment>
<sequence>TSSTAELSQLRKNNPTYSQSRSAGECATQNIYLSSRVISESSTSRSVSSWDDEKELGVQDLVSAERAKRSENLTQSGSENYPSCLHELPTRD</sequence>
<proteinExistence type="predicted"/>
<feature type="region of interest" description="Disordered" evidence="1">
    <location>
        <begin position="63"/>
        <end position="92"/>
    </location>
</feature>
<dbReference type="Proteomes" id="UP001177140">
    <property type="component" value="Unassembled WGS sequence"/>
</dbReference>
<evidence type="ECO:0000313" key="2">
    <source>
        <dbReference type="EMBL" id="MCL7041594.1"/>
    </source>
</evidence>
<name>A0AA42AUQ0_PAPNU</name>
<feature type="non-terminal residue" evidence="2">
    <location>
        <position position="1"/>
    </location>
</feature>
<feature type="non-terminal residue" evidence="2">
    <location>
        <position position="92"/>
    </location>
</feature>
<feature type="region of interest" description="Disordered" evidence="1">
    <location>
        <begin position="1"/>
        <end position="25"/>
    </location>
</feature>
<dbReference type="EMBL" id="JAJJMA010225315">
    <property type="protein sequence ID" value="MCL7041594.1"/>
    <property type="molecule type" value="Genomic_DNA"/>
</dbReference>
<evidence type="ECO:0000313" key="3">
    <source>
        <dbReference type="Proteomes" id="UP001177140"/>
    </source>
</evidence>
<organism evidence="2 3">
    <name type="scientific">Papaver nudicaule</name>
    <name type="common">Iceland poppy</name>
    <dbReference type="NCBI Taxonomy" id="74823"/>
    <lineage>
        <taxon>Eukaryota</taxon>
        <taxon>Viridiplantae</taxon>
        <taxon>Streptophyta</taxon>
        <taxon>Embryophyta</taxon>
        <taxon>Tracheophyta</taxon>
        <taxon>Spermatophyta</taxon>
        <taxon>Magnoliopsida</taxon>
        <taxon>Ranunculales</taxon>
        <taxon>Papaveraceae</taxon>
        <taxon>Papaveroideae</taxon>
        <taxon>Papaver</taxon>
    </lineage>
</organism>
<gene>
    <name evidence="2" type="ORF">MKW94_014808</name>
</gene>
<reference evidence="2" key="1">
    <citation type="submission" date="2022-03" db="EMBL/GenBank/DDBJ databases">
        <title>A functionally conserved STORR gene fusion in Papaver species that diverged 16.8 million years ago.</title>
        <authorList>
            <person name="Catania T."/>
        </authorList>
    </citation>
    <scope>NUCLEOTIDE SEQUENCE</scope>
    <source>
        <strain evidence="2">S-191538</strain>
    </source>
</reference>
<protein>
    <submittedName>
        <fullName evidence="2">Uncharacterized protein</fullName>
    </submittedName>
</protein>
<dbReference type="AlphaFoldDB" id="A0AA42AUQ0"/>
<keyword evidence="3" id="KW-1185">Reference proteome</keyword>
<accession>A0AA42AUQ0</accession>
<feature type="compositionally biased region" description="Polar residues" evidence="1">
    <location>
        <begin position="72"/>
        <end position="81"/>
    </location>
</feature>
<evidence type="ECO:0000256" key="1">
    <source>
        <dbReference type="SAM" id="MobiDB-lite"/>
    </source>
</evidence>